<keyword evidence="1" id="KW-1133">Transmembrane helix</keyword>
<comment type="caution">
    <text evidence="2">The sequence shown here is derived from an EMBL/GenBank/DDBJ whole genome shotgun (WGS) entry which is preliminary data.</text>
</comment>
<keyword evidence="1" id="KW-0472">Membrane</keyword>
<gene>
    <name evidence="2" type="ORF">F8C67_04175</name>
</gene>
<keyword evidence="3" id="KW-1185">Reference proteome</keyword>
<evidence type="ECO:0000313" key="3">
    <source>
        <dbReference type="Proteomes" id="UP000468650"/>
    </source>
</evidence>
<reference evidence="2 3" key="1">
    <citation type="submission" date="2019-09" db="EMBL/GenBank/DDBJ databases">
        <title>Genomes of family Cryomorphaceae.</title>
        <authorList>
            <person name="Bowman J.P."/>
        </authorList>
    </citation>
    <scope>NUCLEOTIDE SEQUENCE [LARGE SCALE GENOMIC DNA]</scope>
    <source>
        <strain evidence="2 3">LMG 25704</strain>
    </source>
</reference>
<keyword evidence="1" id="KW-0812">Transmembrane</keyword>
<dbReference type="OrthoDB" id="1442756at2"/>
<accession>A0A6N6RKT9</accession>
<evidence type="ECO:0000256" key="1">
    <source>
        <dbReference type="SAM" id="Phobius"/>
    </source>
</evidence>
<dbReference type="Proteomes" id="UP000468650">
    <property type="component" value="Unassembled WGS sequence"/>
</dbReference>
<feature type="transmembrane region" description="Helical" evidence="1">
    <location>
        <begin position="56"/>
        <end position="79"/>
    </location>
</feature>
<organism evidence="2 3">
    <name type="scientific">Phaeocystidibacter luteus</name>
    <dbReference type="NCBI Taxonomy" id="911197"/>
    <lineage>
        <taxon>Bacteria</taxon>
        <taxon>Pseudomonadati</taxon>
        <taxon>Bacteroidota</taxon>
        <taxon>Flavobacteriia</taxon>
        <taxon>Flavobacteriales</taxon>
        <taxon>Phaeocystidibacteraceae</taxon>
        <taxon>Phaeocystidibacter</taxon>
    </lineage>
</organism>
<feature type="transmembrane region" description="Helical" evidence="1">
    <location>
        <begin position="153"/>
        <end position="175"/>
    </location>
</feature>
<evidence type="ECO:0000313" key="2">
    <source>
        <dbReference type="EMBL" id="KAB2813889.1"/>
    </source>
</evidence>
<dbReference type="AlphaFoldDB" id="A0A6N6RKT9"/>
<feature type="transmembrane region" description="Helical" evidence="1">
    <location>
        <begin position="195"/>
        <end position="212"/>
    </location>
</feature>
<name>A0A6N6RKT9_9FLAO</name>
<dbReference type="RefSeq" id="WP_151666557.1">
    <property type="nucleotide sequence ID" value="NZ_WBVO01000002.1"/>
</dbReference>
<feature type="transmembrane region" description="Helical" evidence="1">
    <location>
        <begin position="12"/>
        <end position="36"/>
    </location>
</feature>
<proteinExistence type="predicted"/>
<feature type="transmembrane region" description="Helical" evidence="1">
    <location>
        <begin position="100"/>
        <end position="120"/>
    </location>
</feature>
<sequence>MPGILKLKHWQLFSIIYGGPFIVSTGVVVFMLGKIFAAVQQIEPGTPDEQKFQQIFGVYADVMPYFIIPILFSAVLIYWRQKVVDYASKTLKEAYKYPKGLFRVALWAPFLLAILVFLWMPGFFRELSEFVTEVESNSIQGEELPPSFVFKFLGTWILLAPISLVLSIGQLWTYLETARAIRSIEVGRRVSAGEVVGEFFLNWFFFIGVWILQPKINKFDVTEKDPYLKEMV</sequence>
<dbReference type="EMBL" id="WBVO01000002">
    <property type="protein sequence ID" value="KAB2813889.1"/>
    <property type="molecule type" value="Genomic_DNA"/>
</dbReference>
<protein>
    <submittedName>
        <fullName evidence="2">Uncharacterized protein</fullName>
    </submittedName>
</protein>